<dbReference type="RefSeq" id="WP_092547137.1">
    <property type="nucleotide sequence ID" value="NZ_BOMJ01000034.1"/>
</dbReference>
<dbReference type="EMBL" id="LT629758">
    <property type="protein sequence ID" value="SDT66418.1"/>
    <property type="molecule type" value="Genomic_DNA"/>
</dbReference>
<protein>
    <submittedName>
        <fullName evidence="1">Uncharacterized protein</fullName>
    </submittedName>
</protein>
<accession>A0A1H2C7A5</accession>
<sequence>MADETTLEPDGALRLFNTIGDLVGDLEAAVARVKTVRTTLSEPWGTDETGQNFAKSKEPSAIETLGYVDKAITFVRDLSTEGRGAVNEFVSLDRDNGGGLGPNS</sequence>
<dbReference type="OrthoDB" id="4562539at2"/>
<gene>
    <name evidence="1" type="ORF">SAMN04489716_5347</name>
</gene>
<evidence type="ECO:0000313" key="2">
    <source>
        <dbReference type="Proteomes" id="UP000198688"/>
    </source>
</evidence>
<dbReference type="Proteomes" id="UP000198688">
    <property type="component" value="Chromosome I"/>
</dbReference>
<name>A0A1H2C7A5_9ACTN</name>
<reference evidence="1 2" key="1">
    <citation type="submission" date="2016-10" db="EMBL/GenBank/DDBJ databases">
        <authorList>
            <person name="de Groot N.N."/>
        </authorList>
    </citation>
    <scope>NUCLEOTIDE SEQUENCE [LARGE SCALE GENOMIC DNA]</scope>
    <source>
        <strain evidence="1 2">DSM 43941</strain>
    </source>
</reference>
<evidence type="ECO:0000313" key="1">
    <source>
        <dbReference type="EMBL" id="SDT66418.1"/>
    </source>
</evidence>
<keyword evidence="2" id="KW-1185">Reference proteome</keyword>
<proteinExistence type="predicted"/>
<organism evidence="1 2">
    <name type="scientific">Actinoplanes derwentensis</name>
    <dbReference type="NCBI Taxonomy" id="113562"/>
    <lineage>
        <taxon>Bacteria</taxon>
        <taxon>Bacillati</taxon>
        <taxon>Actinomycetota</taxon>
        <taxon>Actinomycetes</taxon>
        <taxon>Micromonosporales</taxon>
        <taxon>Micromonosporaceae</taxon>
        <taxon>Actinoplanes</taxon>
    </lineage>
</organism>
<dbReference type="STRING" id="113562.SAMN04489716_5347"/>
<dbReference type="AlphaFoldDB" id="A0A1H2C7A5"/>